<name>A0A7S8HBR0_9HYPH</name>
<dbReference type="Gene3D" id="1.10.1660.10">
    <property type="match status" value="1"/>
</dbReference>
<dbReference type="InterPro" id="IPR009061">
    <property type="entry name" value="DNA-bd_dom_put_sf"/>
</dbReference>
<keyword evidence="1" id="KW-0805">Transcription regulation</keyword>
<dbReference type="InterPro" id="IPR000551">
    <property type="entry name" value="MerR-type_HTH_dom"/>
</dbReference>
<dbReference type="PANTHER" id="PTHR30204:SF92">
    <property type="entry name" value="HTH-TYPE TRANSCRIPTIONAL REGULATOR ZNTR"/>
    <property type="match status" value="1"/>
</dbReference>
<dbReference type="PROSITE" id="PS50937">
    <property type="entry name" value="HTH_MERR_2"/>
    <property type="match status" value="1"/>
</dbReference>
<evidence type="ECO:0000259" key="4">
    <source>
        <dbReference type="PROSITE" id="PS50937"/>
    </source>
</evidence>
<dbReference type="Pfam" id="PF00376">
    <property type="entry name" value="MerR"/>
    <property type="match status" value="1"/>
</dbReference>
<evidence type="ECO:0000256" key="3">
    <source>
        <dbReference type="ARBA" id="ARBA00023163"/>
    </source>
</evidence>
<dbReference type="CDD" id="cd04785">
    <property type="entry name" value="HTH_CadR-PbrR-like"/>
    <property type="match status" value="1"/>
</dbReference>
<evidence type="ECO:0000256" key="2">
    <source>
        <dbReference type="ARBA" id="ARBA00023125"/>
    </source>
</evidence>
<dbReference type="SUPFAM" id="SSF46955">
    <property type="entry name" value="Putative DNA-binding domain"/>
    <property type="match status" value="1"/>
</dbReference>
<dbReference type="EMBL" id="CP058214">
    <property type="protein sequence ID" value="QPC42825.1"/>
    <property type="molecule type" value="Genomic_DNA"/>
</dbReference>
<protein>
    <submittedName>
        <fullName evidence="5">Helix-turn-helix domain-containing protein</fullName>
    </submittedName>
</protein>
<proteinExistence type="predicted"/>
<accession>A0A7S8HBR0</accession>
<gene>
    <name evidence="5" type="ORF">HW532_09030</name>
</gene>
<dbReference type="PRINTS" id="PR00040">
    <property type="entry name" value="HTHMERR"/>
</dbReference>
<keyword evidence="3" id="KW-0804">Transcription</keyword>
<feature type="domain" description="HTH merR-type" evidence="4">
    <location>
        <begin position="4"/>
        <end position="73"/>
    </location>
</feature>
<dbReference type="Pfam" id="PF09278">
    <property type="entry name" value="MerR-DNA-bind"/>
    <property type="match status" value="1"/>
</dbReference>
<dbReference type="KEGG" id="kmn:HW532_09030"/>
<evidence type="ECO:0000313" key="5">
    <source>
        <dbReference type="EMBL" id="QPC42825.1"/>
    </source>
</evidence>
<dbReference type="Proteomes" id="UP000593594">
    <property type="component" value="Chromosome"/>
</dbReference>
<evidence type="ECO:0000313" key="6">
    <source>
        <dbReference type="Proteomes" id="UP000593594"/>
    </source>
</evidence>
<dbReference type="AlphaFoldDB" id="A0A7S8HBR0"/>
<sequence length="145" mass="16473">MDRTFPIGKLAEGAGCKVETIRYYESIGLMPEPERSASNQRRYVARHFDRLIFILHARDLGLPIEAVRQLIELCGHPDAPCDDADAIARRQLEDVRARIDRLKLLEAELQRTLDSCQHGRIAECKVIESLAQCGTCARRHGRPPR</sequence>
<dbReference type="GO" id="GO:0003700">
    <property type="term" value="F:DNA-binding transcription factor activity"/>
    <property type="evidence" value="ECO:0007669"/>
    <property type="project" value="InterPro"/>
</dbReference>
<dbReference type="InterPro" id="IPR047057">
    <property type="entry name" value="MerR_fam"/>
</dbReference>
<keyword evidence="6" id="KW-1185">Reference proteome</keyword>
<reference evidence="5 6" key="1">
    <citation type="submission" date="2020-06" db="EMBL/GenBank/DDBJ databases">
        <title>Genome sequence of 2 isolates from Red Sea Mangroves.</title>
        <authorList>
            <person name="Sefrji F."/>
            <person name="Michoud G."/>
            <person name="Merlino G."/>
            <person name="Daffonchio D."/>
        </authorList>
    </citation>
    <scope>NUCLEOTIDE SEQUENCE [LARGE SCALE GENOMIC DNA]</scope>
    <source>
        <strain evidence="5 6">R1DC25</strain>
    </source>
</reference>
<dbReference type="GO" id="GO:0003677">
    <property type="term" value="F:DNA binding"/>
    <property type="evidence" value="ECO:0007669"/>
    <property type="project" value="UniProtKB-KW"/>
</dbReference>
<dbReference type="SMART" id="SM00422">
    <property type="entry name" value="HTH_MERR"/>
    <property type="match status" value="1"/>
</dbReference>
<evidence type="ECO:0000256" key="1">
    <source>
        <dbReference type="ARBA" id="ARBA00023015"/>
    </source>
</evidence>
<dbReference type="RefSeq" id="WP_213164060.1">
    <property type="nucleotide sequence ID" value="NZ_CP058214.1"/>
</dbReference>
<dbReference type="InterPro" id="IPR015358">
    <property type="entry name" value="Tscrpt_reg_MerR_DNA-bd"/>
</dbReference>
<dbReference type="PANTHER" id="PTHR30204">
    <property type="entry name" value="REDOX-CYCLING DRUG-SENSING TRANSCRIPTIONAL ACTIVATOR SOXR"/>
    <property type="match status" value="1"/>
</dbReference>
<keyword evidence="2" id="KW-0238">DNA-binding</keyword>
<organism evidence="5 6">
    <name type="scientific">Kaustia mangrovi</name>
    <dbReference type="NCBI Taxonomy" id="2593653"/>
    <lineage>
        <taxon>Bacteria</taxon>
        <taxon>Pseudomonadati</taxon>
        <taxon>Pseudomonadota</taxon>
        <taxon>Alphaproteobacteria</taxon>
        <taxon>Hyphomicrobiales</taxon>
        <taxon>Parvibaculaceae</taxon>
        <taxon>Kaustia</taxon>
    </lineage>
</organism>
<dbReference type="PROSITE" id="PS00552">
    <property type="entry name" value="HTH_MERR_1"/>
    <property type="match status" value="1"/>
</dbReference>